<dbReference type="GO" id="GO:0006508">
    <property type="term" value="P:proteolysis"/>
    <property type="evidence" value="ECO:0007669"/>
    <property type="project" value="InterPro"/>
</dbReference>
<accession>A0A838L761</accession>
<protein>
    <submittedName>
        <fullName evidence="1">Uncharacterized protein</fullName>
    </submittedName>
</protein>
<gene>
    <name evidence="1" type="ORF">HZF05_13810</name>
</gene>
<name>A0A838L761_9SPHN</name>
<proteinExistence type="predicted"/>
<comment type="caution">
    <text evidence="1">The sequence shown here is derived from an EMBL/GenBank/DDBJ whole genome shotgun (WGS) entry which is preliminary data.</text>
</comment>
<dbReference type="Proteomes" id="UP000570166">
    <property type="component" value="Unassembled WGS sequence"/>
</dbReference>
<dbReference type="EMBL" id="JACEIB010000023">
    <property type="protein sequence ID" value="MBA2935161.1"/>
    <property type="molecule type" value="Genomic_DNA"/>
</dbReference>
<reference evidence="1 2" key="1">
    <citation type="submission" date="2020-07" db="EMBL/GenBank/DDBJ databases">
        <authorList>
            <person name="Sun Q."/>
        </authorList>
    </citation>
    <scope>NUCLEOTIDE SEQUENCE [LARGE SCALE GENOMIC DNA]</scope>
    <source>
        <strain evidence="1 2">CGMCC 1.13654</strain>
    </source>
</reference>
<dbReference type="RefSeq" id="WP_160366210.1">
    <property type="nucleotide sequence ID" value="NZ_JACEIB010000023.1"/>
</dbReference>
<sequence length="385" mass="42834">MIPSLQHASYEISGPAAKLMDSNTEFFKLCHEVRKNLWRAAGSGERLEPSAAKSIYGTLLFLNVLERRFNDAEANIAHLRSLSEKPSVRLTTHIATNSIVQAMRCGGLPSVLCEHLGSVIADLPWEVVGSEIRRLSADLEILSPAFIDGLVETNCKELHSSGGLLGHETAAFLIRMRFYREVMLHFRNDLREVLEDEIRSKNVSTDANRRSSSGSLDGARDLSSVVIGIWDSGIDLEHFDTKMAASGGRSSIAWDHDGRPTDGALPFLNPEQLSKLPELIDLVRGFGETRVGTRSEYSERFGREIASLKSEEVTPFLEELELIADYIHGTHLAGVAIEGNPFAKLLSVRVTWEHRFTTEASFDLNRLRVQANLYRGRLSPTHTLQ</sequence>
<dbReference type="InterPro" id="IPR036852">
    <property type="entry name" value="Peptidase_S8/S53_dom_sf"/>
</dbReference>
<evidence type="ECO:0000313" key="2">
    <source>
        <dbReference type="Proteomes" id="UP000570166"/>
    </source>
</evidence>
<keyword evidence="2" id="KW-1185">Reference proteome</keyword>
<dbReference type="SUPFAM" id="SSF52743">
    <property type="entry name" value="Subtilisin-like"/>
    <property type="match status" value="1"/>
</dbReference>
<organism evidence="1 2">
    <name type="scientific">Sphingomonas chungangi</name>
    <dbReference type="NCBI Taxonomy" id="2683589"/>
    <lineage>
        <taxon>Bacteria</taxon>
        <taxon>Pseudomonadati</taxon>
        <taxon>Pseudomonadota</taxon>
        <taxon>Alphaproteobacteria</taxon>
        <taxon>Sphingomonadales</taxon>
        <taxon>Sphingomonadaceae</taxon>
        <taxon>Sphingomonas</taxon>
    </lineage>
</organism>
<dbReference type="AlphaFoldDB" id="A0A838L761"/>
<dbReference type="Gene3D" id="3.40.50.200">
    <property type="entry name" value="Peptidase S8/S53 domain"/>
    <property type="match status" value="1"/>
</dbReference>
<evidence type="ECO:0000313" key="1">
    <source>
        <dbReference type="EMBL" id="MBA2935161.1"/>
    </source>
</evidence>
<dbReference type="GO" id="GO:0004252">
    <property type="term" value="F:serine-type endopeptidase activity"/>
    <property type="evidence" value="ECO:0007669"/>
    <property type="project" value="InterPro"/>
</dbReference>